<reference evidence="1" key="1">
    <citation type="journal article" date="2015" name="Nature">
        <title>Complex archaea that bridge the gap between prokaryotes and eukaryotes.</title>
        <authorList>
            <person name="Spang A."/>
            <person name="Saw J.H."/>
            <person name="Jorgensen S.L."/>
            <person name="Zaremba-Niedzwiedzka K."/>
            <person name="Martijn J."/>
            <person name="Lind A.E."/>
            <person name="van Eijk R."/>
            <person name="Schleper C."/>
            <person name="Guy L."/>
            <person name="Ettema T.J."/>
        </authorList>
    </citation>
    <scope>NUCLEOTIDE SEQUENCE</scope>
</reference>
<comment type="caution">
    <text evidence="1">The sequence shown here is derived from an EMBL/GenBank/DDBJ whole genome shotgun (WGS) entry which is preliminary data.</text>
</comment>
<proteinExistence type="predicted"/>
<dbReference type="EMBL" id="LAZR01016329">
    <property type="protein sequence ID" value="KKM04988.1"/>
    <property type="molecule type" value="Genomic_DNA"/>
</dbReference>
<gene>
    <name evidence="1" type="ORF">LCGC14_1758640</name>
</gene>
<dbReference type="AlphaFoldDB" id="A0A0F9K1B9"/>
<protein>
    <submittedName>
        <fullName evidence="1">Uncharacterized protein</fullName>
    </submittedName>
</protein>
<sequence length="62" mass="6599">MSVPVILDFCASCGVLLPSGGGLEENPWCSNCAISTKNRGARIQGEFSEPEAARLLRINFGD</sequence>
<name>A0A0F9K1B9_9ZZZZ</name>
<accession>A0A0F9K1B9</accession>
<organism evidence="1">
    <name type="scientific">marine sediment metagenome</name>
    <dbReference type="NCBI Taxonomy" id="412755"/>
    <lineage>
        <taxon>unclassified sequences</taxon>
        <taxon>metagenomes</taxon>
        <taxon>ecological metagenomes</taxon>
    </lineage>
</organism>
<evidence type="ECO:0000313" key="1">
    <source>
        <dbReference type="EMBL" id="KKM04988.1"/>
    </source>
</evidence>